<gene>
    <name evidence="2" type="ORF">VTK73DRAFT_5868</name>
</gene>
<proteinExistence type="predicted"/>
<evidence type="ECO:0000313" key="2">
    <source>
        <dbReference type="EMBL" id="KAL1880481.1"/>
    </source>
</evidence>
<protein>
    <submittedName>
        <fullName evidence="2">Uncharacterized protein</fullName>
    </submittedName>
</protein>
<comment type="caution">
    <text evidence="2">The sequence shown here is derived from an EMBL/GenBank/DDBJ whole genome shotgun (WGS) entry which is preliminary data.</text>
</comment>
<dbReference type="EMBL" id="JAZHXJ010000033">
    <property type="protein sequence ID" value="KAL1880481.1"/>
    <property type="molecule type" value="Genomic_DNA"/>
</dbReference>
<feature type="region of interest" description="Disordered" evidence="1">
    <location>
        <begin position="270"/>
        <end position="297"/>
    </location>
</feature>
<organism evidence="2 3">
    <name type="scientific">Phialemonium thermophilum</name>
    <dbReference type="NCBI Taxonomy" id="223376"/>
    <lineage>
        <taxon>Eukaryota</taxon>
        <taxon>Fungi</taxon>
        <taxon>Dikarya</taxon>
        <taxon>Ascomycota</taxon>
        <taxon>Pezizomycotina</taxon>
        <taxon>Sordariomycetes</taxon>
        <taxon>Sordariomycetidae</taxon>
        <taxon>Cephalothecales</taxon>
        <taxon>Cephalothecaceae</taxon>
        <taxon>Phialemonium</taxon>
    </lineage>
</organism>
<accession>A0ABR3XXV8</accession>
<sequence length="329" mass="35798">MAGCALKPEPISSSTSRKAQPQLQIRARSSLYGSSSTTLIMTASAGDRALTVATRLLLLSPFLTLCLMPNFGAHALPASQTHRHHHHRHRQPFWHHHSDPLPPVQDKLALPQGHEQPVYLNLGGLLDRSEQHADVLVVSEVHVQPTGSASPAKLSSEDCKELSGVLSIFPSYIASVCSSISSTVATNMLSAPLDLMRDIVDGWHRQSGDSSSRNNLGSSWFPGSLLSLHASVSHETTTFSEPVHAHSEKLDNSGNVPTANVSELKRRVEGMQAERGSRREGRRVGAKEGKPHLYGHLHPHFGRAQRRAGFVEHYSSLEDPVVRTGHAGQ</sequence>
<reference evidence="2 3" key="1">
    <citation type="journal article" date="2024" name="Commun. Biol.">
        <title>Comparative genomic analysis of thermophilic fungi reveals convergent evolutionary adaptations and gene losses.</title>
        <authorList>
            <person name="Steindorff A.S."/>
            <person name="Aguilar-Pontes M.V."/>
            <person name="Robinson A.J."/>
            <person name="Andreopoulos B."/>
            <person name="LaButti K."/>
            <person name="Kuo A."/>
            <person name="Mondo S."/>
            <person name="Riley R."/>
            <person name="Otillar R."/>
            <person name="Haridas S."/>
            <person name="Lipzen A."/>
            <person name="Grimwood J."/>
            <person name="Schmutz J."/>
            <person name="Clum A."/>
            <person name="Reid I.D."/>
            <person name="Moisan M.C."/>
            <person name="Butler G."/>
            <person name="Nguyen T.T.M."/>
            <person name="Dewar K."/>
            <person name="Conant G."/>
            <person name="Drula E."/>
            <person name="Henrissat B."/>
            <person name="Hansel C."/>
            <person name="Singer S."/>
            <person name="Hutchinson M.I."/>
            <person name="de Vries R.P."/>
            <person name="Natvig D.O."/>
            <person name="Powell A.J."/>
            <person name="Tsang A."/>
            <person name="Grigoriev I.V."/>
        </authorList>
    </citation>
    <scope>NUCLEOTIDE SEQUENCE [LARGE SCALE GENOMIC DNA]</scope>
    <source>
        <strain evidence="2 3">ATCC 24622</strain>
    </source>
</reference>
<keyword evidence="3" id="KW-1185">Reference proteome</keyword>
<feature type="compositionally biased region" description="Polar residues" evidence="1">
    <location>
        <begin position="11"/>
        <end position="23"/>
    </location>
</feature>
<evidence type="ECO:0000256" key="1">
    <source>
        <dbReference type="SAM" id="MobiDB-lite"/>
    </source>
</evidence>
<feature type="region of interest" description="Disordered" evidence="1">
    <location>
        <begin position="1"/>
        <end position="24"/>
    </location>
</feature>
<evidence type="ECO:0000313" key="3">
    <source>
        <dbReference type="Proteomes" id="UP001586593"/>
    </source>
</evidence>
<dbReference type="Proteomes" id="UP001586593">
    <property type="component" value="Unassembled WGS sequence"/>
</dbReference>
<name>A0ABR3XXV8_9PEZI</name>
<feature type="compositionally biased region" description="Basic and acidic residues" evidence="1">
    <location>
        <begin position="275"/>
        <end position="291"/>
    </location>
</feature>